<comment type="caution">
    <text evidence="1">The sequence shown here is derived from an EMBL/GenBank/DDBJ whole genome shotgun (WGS) entry which is preliminary data.</text>
</comment>
<keyword evidence="2" id="KW-1185">Reference proteome</keyword>
<dbReference type="Proteomes" id="UP000828941">
    <property type="component" value="Chromosome 9"/>
</dbReference>
<protein>
    <submittedName>
        <fullName evidence="1">Uncharacterized protein</fullName>
    </submittedName>
</protein>
<organism evidence="1 2">
    <name type="scientific">Bauhinia variegata</name>
    <name type="common">Purple orchid tree</name>
    <name type="synonym">Phanera variegata</name>
    <dbReference type="NCBI Taxonomy" id="167791"/>
    <lineage>
        <taxon>Eukaryota</taxon>
        <taxon>Viridiplantae</taxon>
        <taxon>Streptophyta</taxon>
        <taxon>Embryophyta</taxon>
        <taxon>Tracheophyta</taxon>
        <taxon>Spermatophyta</taxon>
        <taxon>Magnoliopsida</taxon>
        <taxon>eudicotyledons</taxon>
        <taxon>Gunneridae</taxon>
        <taxon>Pentapetalae</taxon>
        <taxon>rosids</taxon>
        <taxon>fabids</taxon>
        <taxon>Fabales</taxon>
        <taxon>Fabaceae</taxon>
        <taxon>Cercidoideae</taxon>
        <taxon>Cercideae</taxon>
        <taxon>Bauhiniinae</taxon>
        <taxon>Bauhinia</taxon>
    </lineage>
</organism>
<proteinExistence type="predicted"/>
<evidence type="ECO:0000313" key="2">
    <source>
        <dbReference type="Proteomes" id="UP000828941"/>
    </source>
</evidence>
<reference evidence="1 2" key="1">
    <citation type="journal article" date="2022" name="DNA Res.">
        <title>Chromosomal-level genome assembly of the orchid tree Bauhinia variegata (Leguminosae; Cercidoideae) supports the allotetraploid origin hypothesis of Bauhinia.</title>
        <authorList>
            <person name="Zhong Y."/>
            <person name="Chen Y."/>
            <person name="Zheng D."/>
            <person name="Pang J."/>
            <person name="Liu Y."/>
            <person name="Luo S."/>
            <person name="Meng S."/>
            <person name="Qian L."/>
            <person name="Wei D."/>
            <person name="Dai S."/>
            <person name="Zhou R."/>
        </authorList>
    </citation>
    <scope>NUCLEOTIDE SEQUENCE [LARGE SCALE GENOMIC DNA]</scope>
    <source>
        <strain evidence="1">BV-YZ2020</strain>
    </source>
</reference>
<accession>A0ACB9ML76</accession>
<gene>
    <name evidence="1" type="ORF">L6164_023719</name>
</gene>
<sequence length="239" mass="26093">MQPNSAGSGGSSGGGELGRGGLARFHSTPSTWLEALLKEEEEEEDPLNTNECFTQLLSSNLSASPSSRNSFPFDSSADVSTLDASSSTGFLRQSSSPAEFFGNSVTGSEGYFSKYGFPSNYAVSRHIDAPSSSNTTSQKVENSANAPEVEMEKILEESVPCRVRAKRGFATHPRSIAERVRRSRISDRIRKLQELVPNMDKQTNTADMLDEAVAYVKFLQKQIEELSELQSRCTCMAPE</sequence>
<evidence type="ECO:0000313" key="1">
    <source>
        <dbReference type="EMBL" id="KAI4324159.1"/>
    </source>
</evidence>
<name>A0ACB9ML76_BAUVA</name>
<dbReference type="EMBL" id="CM039434">
    <property type="protein sequence ID" value="KAI4324159.1"/>
    <property type="molecule type" value="Genomic_DNA"/>
</dbReference>